<evidence type="ECO:0000256" key="1">
    <source>
        <dbReference type="SAM" id="MobiDB-lite"/>
    </source>
</evidence>
<comment type="caution">
    <text evidence="2">The sequence shown here is derived from an EMBL/GenBank/DDBJ whole genome shotgun (WGS) entry which is preliminary data.</text>
</comment>
<name>A0A1J6I155_NICAT</name>
<dbReference type="OMA" id="WESHQEV"/>
<dbReference type="AlphaFoldDB" id="A0A1J6I155"/>
<gene>
    <name evidence="2" type="primary">LNK3</name>
    <name evidence="2" type="ORF">A4A49_17702</name>
</gene>
<dbReference type="STRING" id="49451.A0A1J6I155"/>
<dbReference type="GO" id="GO:0007623">
    <property type="term" value="P:circadian rhythm"/>
    <property type="evidence" value="ECO:0007669"/>
    <property type="project" value="InterPro"/>
</dbReference>
<keyword evidence="3" id="KW-1185">Reference proteome</keyword>
<evidence type="ECO:0000313" key="3">
    <source>
        <dbReference type="Proteomes" id="UP000187609"/>
    </source>
</evidence>
<protein>
    <submittedName>
        <fullName evidence="2">Protein lnk3</fullName>
    </submittedName>
</protein>
<dbReference type="GeneID" id="109232318"/>
<feature type="region of interest" description="Disordered" evidence="1">
    <location>
        <begin position="1"/>
        <end position="34"/>
    </location>
</feature>
<sequence length="348" mass="38732">MEWFSRVDGGDLVVPKGSEDGCPPSPDSWSQWDSTPYGNFKSEMKRNNIRSNVGSEDCNKVARSGVDMRNFGVQEEAFDNLDSQDSYCDMDQWSSYPPDQLEFHLDNLASIDQLDDVFLSSLLEECPTGMDACDESSDLSTNSQCSVLLADNQVGDEYSNPDHVTSNACSAESAKYYTAHAFTSPMDWESHQEVNNSYLLEKAPTAEVAVKLEHDRGDSRVSDEEISTEQSVLQHLESLTSQLTEETRICFRDSLYRLADNSKHDECQNWNVQSDQSSRWLNKEEAIELQTNVIDRTVANLLFSNIDFGASGGSSLDLTEVTDTRQHSGGMLWHISGSSGCDVPTFSG</sequence>
<dbReference type="Proteomes" id="UP000187609">
    <property type="component" value="Unassembled WGS sequence"/>
</dbReference>
<dbReference type="Gramene" id="OIS98829">
    <property type="protein sequence ID" value="OIS98829"/>
    <property type="gene ID" value="A4A49_17702"/>
</dbReference>
<proteinExistence type="predicted"/>
<dbReference type="KEGG" id="nau:109232318"/>
<dbReference type="GO" id="GO:0006355">
    <property type="term" value="P:regulation of DNA-templated transcription"/>
    <property type="evidence" value="ECO:0007669"/>
    <property type="project" value="InterPro"/>
</dbReference>
<dbReference type="PANTHER" id="PTHR33334">
    <property type="entry name" value="PROTEIN LNK1"/>
    <property type="match status" value="1"/>
</dbReference>
<dbReference type="InterPro" id="IPR039928">
    <property type="entry name" value="LNK"/>
</dbReference>
<dbReference type="PANTHER" id="PTHR33334:SF10">
    <property type="entry name" value="PROTEIN LNK4"/>
    <property type="match status" value="1"/>
</dbReference>
<dbReference type="OrthoDB" id="1939712at2759"/>
<accession>A0A1J6I155</accession>
<evidence type="ECO:0000313" key="2">
    <source>
        <dbReference type="EMBL" id="OIS98829.1"/>
    </source>
</evidence>
<organism evidence="2 3">
    <name type="scientific">Nicotiana attenuata</name>
    <name type="common">Coyote tobacco</name>
    <dbReference type="NCBI Taxonomy" id="49451"/>
    <lineage>
        <taxon>Eukaryota</taxon>
        <taxon>Viridiplantae</taxon>
        <taxon>Streptophyta</taxon>
        <taxon>Embryophyta</taxon>
        <taxon>Tracheophyta</taxon>
        <taxon>Spermatophyta</taxon>
        <taxon>Magnoliopsida</taxon>
        <taxon>eudicotyledons</taxon>
        <taxon>Gunneridae</taxon>
        <taxon>Pentapetalae</taxon>
        <taxon>asterids</taxon>
        <taxon>lamiids</taxon>
        <taxon>Solanales</taxon>
        <taxon>Solanaceae</taxon>
        <taxon>Nicotianoideae</taxon>
        <taxon>Nicotianeae</taxon>
        <taxon>Nicotiana</taxon>
    </lineage>
</organism>
<reference evidence="2" key="1">
    <citation type="submission" date="2016-11" db="EMBL/GenBank/DDBJ databases">
        <title>The genome of Nicotiana attenuata.</title>
        <authorList>
            <person name="Xu S."/>
            <person name="Brockmoeller T."/>
            <person name="Gaquerel E."/>
            <person name="Navarro A."/>
            <person name="Kuhl H."/>
            <person name="Gase K."/>
            <person name="Ling Z."/>
            <person name="Zhou W."/>
            <person name="Kreitzer C."/>
            <person name="Stanke M."/>
            <person name="Tang H."/>
            <person name="Lyons E."/>
            <person name="Pandey P."/>
            <person name="Pandey S.P."/>
            <person name="Timmermann B."/>
            <person name="Baldwin I.T."/>
        </authorList>
    </citation>
    <scope>NUCLEOTIDE SEQUENCE [LARGE SCALE GENOMIC DNA]</scope>
    <source>
        <strain evidence="2">UT</strain>
    </source>
</reference>
<dbReference type="EMBL" id="MJEQ01037191">
    <property type="protein sequence ID" value="OIS98829.1"/>
    <property type="molecule type" value="Genomic_DNA"/>
</dbReference>